<protein>
    <submittedName>
        <fullName evidence="1">Uncharacterized protein</fullName>
    </submittedName>
</protein>
<evidence type="ECO:0000313" key="2">
    <source>
        <dbReference type="Proteomes" id="UP000605805"/>
    </source>
</evidence>
<dbReference type="EMBL" id="DQTV01000052">
    <property type="protein sequence ID" value="HIP57002.1"/>
    <property type="molecule type" value="Genomic_DNA"/>
</dbReference>
<reference evidence="1" key="1">
    <citation type="journal article" date="2020" name="ISME J.">
        <title>Gammaproteobacteria mediating utilization of methyl-, sulfur- and petroleum organic compounds in deep ocean hydrothermal plumes.</title>
        <authorList>
            <person name="Zhou Z."/>
            <person name="Liu Y."/>
            <person name="Pan J."/>
            <person name="Cron B.R."/>
            <person name="Toner B.M."/>
            <person name="Anantharaman K."/>
            <person name="Breier J.A."/>
            <person name="Dick G.J."/>
            <person name="Li M."/>
        </authorList>
    </citation>
    <scope>NUCLEOTIDE SEQUENCE</scope>
    <source>
        <strain evidence="1">SZUA-1435</strain>
    </source>
</reference>
<accession>A0A832YZH6</accession>
<evidence type="ECO:0000313" key="1">
    <source>
        <dbReference type="EMBL" id="HIP57002.1"/>
    </source>
</evidence>
<sequence>MVYEVRSSNELKDFISRHRIALIAFAPKNDNIWRYLEMLLRRFEQRAGYLISFAMADITTTASLLSSEQLRIARKSCLIQLYLDGECVFEQEGVFGNIETDLQVLRHGIKDVLKRRSIKTLF</sequence>
<dbReference type="AlphaFoldDB" id="A0A832YZH6"/>
<name>A0A832YZH6_9CREN</name>
<proteinExistence type="predicted"/>
<dbReference type="Proteomes" id="UP000605805">
    <property type="component" value="Unassembled WGS sequence"/>
</dbReference>
<organism evidence="1 2">
    <name type="scientific">Ignisphaera aggregans</name>
    <dbReference type="NCBI Taxonomy" id="334771"/>
    <lineage>
        <taxon>Archaea</taxon>
        <taxon>Thermoproteota</taxon>
        <taxon>Thermoprotei</taxon>
        <taxon>Desulfurococcales</taxon>
        <taxon>Desulfurococcaceae</taxon>
        <taxon>Ignisphaera</taxon>
    </lineage>
</organism>
<gene>
    <name evidence="1" type="ORF">EYH02_02895</name>
</gene>
<comment type="caution">
    <text evidence="1">The sequence shown here is derived from an EMBL/GenBank/DDBJ whole genome shotgun (WGS) entry which is preliminary data.</text>
</comment>